<proteinExistence type="predicted"/>
<keyword evidence="1" id="KW-0449">Lipoprotein</keyword>
<sequence length="170" mass="18596">MDAGLAALIGTGIGSTATLAAAWVNGRIQARTQRAQWSRERRRDAYAAYLTALYDRDTAMDAVREALEPGAPDLREVEEKLQRFVALARDVHRAAEIVILEGPESIEEAADRVAHASRDLSEAVRRLVEDARAGDAARKAADLETAAGRERILYRAVADFRTAAREVLTP</sequence>
<protein>
    <submittedName>
        <fullName evidence="1">Outer membrane murein-binding lipoprotein Lpp</fullName>
    </submittedName>
</protein>
<comment type="caution">
    <text evidence="1">The sequence shown here is derived from an EMBL/GenBank/DDBJ whole genome shotgun (WGS) entry which is preliminary data.</text>
</comment>
<dbReference type="Proteomes" id="UP000627838">
    <property type="component" value="Unassembled WGS sequence"/>
</dbReference>
<gene>
    <name evidence="1" type="ORF">H4W34_007454</name>
</gene>
<evidence type="ECO:0000313" key="1">
    <source>
        <dbReference type="EMBL" id="MBE1537621.1"/>
    </source>
</evidence>
<reference evidence="1 2" key="1">
    <citation type="submission" date="2020-10" db="EMBL/GenBank/DDBJ databases">
        <title>Sequencing the genomes of 1000 actinobacteria strains.</title>
        <authorList>
            <person name="Klenk H.-P."/>
        </authorList>
    </citation>
    <scope>NUCLEOTIDE SEQUENCE [LARGE SCALE GENOMIC DNA]</scope>
    <source>
        <strain evidence="1 2">DSM 46744</strain>
    </source>
</reference>
<keyword evidence="2" id="KW-1185">Reference proteome</keyword>
<dbReference type="EMBL" id="JADBDZ010000001">
    <property type="protein sequence ID" value="MBE1537621.1"/>
    <property type="molecule type" value="Genomic_DNA"/>
</dbReference>
<accession>A0ABR9K456</accession>
<name>A0ABR9K456_9ACTN</name>
<organism evidence="1 2">
    <name type="scientific">Actinomadura algeriensis</name>
    <dbReference type="NCBI Taxonomy" id="1679523"/>
    <lineage>
        <taxon>Bacteria</taxon>
        <taxon>Bacillati</taxon>
        <taxon>Actinomycetota</taxon>
        <taxon>Actinomycetes</taxon>
        <taxon>Streptosporangiales</taxon>
        <taxon>Thermomonosporaceae</taxon>
        <taxon>Actinomadura</taxon>
    </lineage>
</organism>
<evidence type="ECO:0000313" key="2">
    <source>
        <dbReference type="Proteomes" id="UP000627838"/>
    </source>
</evidence>
<dbReference type="RefSeq" id="WP_192763466.1">
    <property type="nucleotide sequence ID" value="NZ_JADBDZ010000001.1"/>
</dbReference>